<gene>
    <name evidence="1" type="ORF">VSR83_38685</name>
</gene>
<keyword evidence="2" id="KW-1185">Reference proteome</keyword>
<sequence length="158" mass="17612">MRIVTDNIGAITGIIGAITGGFALWKSYQVKSLDLRLELRKALGEAHHALRSLPELLDYADRSRRAVNAGATLAWELALVADRTAIGNIAAEVRDEDADFAAMSDKQLEVAIVATHNQFLRLEAFVTKYREAVAADDDRRREIRRENTNLAHAMITRR</sequence>
<dbReference type="Proteomes" id="UP001392318">
    <property type="component" value="Unassembled WGS sequence"/>
</dbReference>
<evidence type="ECO:0000313" key="1">
    <source>
        <dbReference type="EMBL" id="MEM5405855.1"/>
    </source>
</evidence>
<reference evidence="1" key="1">
    <citation type="submission" date="2024-01" db="EMBL/GenBank/DDBJ databases">
        <title>The diversity of rhizobia nodulating Mimosa spp. in eleven states of Brazil covering several biomes is determined by host plant, location, and edaphic factors.</title>
        <authorList>
            <person name="Rouws L."/>
            <person name="Barauna A."/>
            <person name="Beukes C."/>
            <person name="De Faria S.M."/>
            <person name="Gross E."/>
            <person name="Dos Reis Junior F.B."/>
            <person name="Simon M."/>
            <person name="Maluk M."/>
            <person name="Odee D.W."/>
            <person name="Kenicer G."/>
            <person name="Young J.P.W."/>
            <person name="Reis V.M."/>
            <person name="Zilli J."/>
            <person name="James E.K."/>
        </authorList>
    </citation>
    <scope>NUCLEOTIDE SEQUENCE</scope>
    <source>
        <strain evidence="1">JPY452</strain>
    </source>
</reference>
<organism evidence="1 2">
    <name type="scientific">Paraburkholderia unamae</name>
    <dbReference type="NCBI Taxonomy" id="219649"/>
    <lineage>
        <taxon>Bacteria</taxon>
        <taxon>Pseudomonadati</taxon>
        <taxon>Pseudomonadota</taxon>
        <taxon>Betaproteobacteria</taxon>
        <taxon>Burkholderiales</taxon>
        <taxon>Burkholderiaceae</taxon>
        <taxon>Paraburkholderia</taxon>
    </lineage>
</organism>
<evidence type="ECO:0000313" key="2">
    <source>
        <dbReference type="Proteomes" id="UP001392318"/>
    </source>
</evidence>
<accession>A0ACC6RY70</accession>
<protein>
    <submittedName>
        <fullName evidence="1">Uncharacterized protein</fullName>
    </submittedName>
</protein>
<dbReference type="EMBL" id="JAYMRU010000050">
    <property type="protein sequence ID" value="MEM5405855.1"/>
    <property type="molecule type" value="Genomic_DNA"/>
</dbReference>
<comment type="caution">
    <text evidence="1">The sequence shown here is derived from an EMBL/GenBank/DDBJ whole genome shotgun (WGS) entry which is preliminary data.</text>
</comment>
<name>A0ACC6RY70_9BURK</name>
<proteinExistence type="predicted"/>